<accession>A0A4Y2GKR3</accession>
<proteinExistence type="predicted"/>
<sequence>MCRKAFYSMHGVSEKRVRTAISKTTSTGTVVSDQRGKKESGRKVQNDEKTKVKEHMSLPTVPSHYSRAKSPHRKYLPVGLNIKLLFSMYLEWLRENHPGAEPVTMYYYRDVFNSEFNIGFEPPGSDTCNFCDKTDISITNL</sequence>
<evidence type="ECO:0000313" key="2">
    <source>
        <dbReference type="EMBL" id="GBM54193.1"/>
    </source>
</evidence>
<dbReference type="AlphaFoldDB" id="A0A4Y2GKR3"/>
<organism evidence="2 3">
    <name type="scientific">Araneus ventricosus</name>
    <name type="common">Orbweaver spider</name>
    <name type="synonym">Epeira ventricosa</name>
    <dbReference type="NCBI Taxonomy" id="182803"/>
    <lineage>
        <taxon>Eukaryota</taxon>
        <taxon>Metazoa</taxon>
        <taxon>Ecdysozoa</taxon>
        <taxon>Arthropoda</taxon>
        <taxon>Chelicerata</taxon>
        <taxon>Arachnida</taxon>
        <taxon>Araneae</taxon>
        <taxon>Araneomorphae</taxon>
        <taxon>Entelegynae</taxon>
        <taxon>Araneoidea</taxon>
        <taxon>Araneidae</taxon>
        <taxon>Araneus</taxon>
    </lineage>
</organism>
<feature type="compositionally biased region" description="Polar residues" evidence="1">
    <location>
        <begin position="23"/>
        <end position="32"/>
    </location>
</feature>
<dbReference type="OrthoDB" id="6771825at2759"/>
<dbReference type="PANTHER" id="PTHR10773">
    <property type="entry name" value="DNA-DIRECTED RNA POLYMERASES I, II, AND III SUBUNIT RPABC2"/>
    <property type="match status" value="1"/>
</dbReference>
<feature type="region of interest" description="Disordered" evidence="1">
    <location>
        <begin position="23"/>
        <end position="68"/>
    </location>
</feature>
<feature type="compositionally biased region" description="Basic and acidic residues" evidence="1">
    <location>
        <begin position="34"/>
        <end position="56"/>
    </location>
</feature>
<dbReference type="Proteomes" id="UP000499080">
    <property type="component" value="Unassembled WGS sequence"/>
</dbReference>
<protein>
    <submittedName>
        <fullName evidence="2">Uncharacterized protein</fullName>
    </submittedName>
</protein>
<evidence type="ECO:0000313" key="3">
    <source>
        <dbReference type="Proteomes" id="UP000499080"/>
    </source>
</evidence>
<keyword evidence="3" id="KW-1185">Reference proteome</keyword>
<reference evidence="2 3" key="1">
    <citation type="journal article" date="2019" name="Sci. Rep.">
        <title>Orb-weaving spider Araneus ventricosus genome elucidates the spidroin gene catalogue.</title>
        <authorList>
            <person name="Kono N."/>
            <person name="Nakamura H."/>
            <person name="Ohtoshi R."/>
            <person name="Moran D.A.P."/>
            <person name="Shinohara A."/>
            <person name="Yoshida Y."/>
            <person name="Fujiwara M."/>
            <person name="Mori M."/>
            <person name="Tomita M."/>
            <person name="Arakawa K."/>
        </authorList>
    </citation>
    <scope>NUCLEOTIDE SEQUENCE [LARGE SCALE GENOMIC DNA]</scope>
</reference>
<name>A0A4Y2GKR3_ARAVE</name>
<dbReference type="PANTHER" id="PTHR10773:SF19">
    <property type="match status" value="1"/>
</dbReference>
<dbReference type="EMBL" id="BGPR01001448">
    <property type="protein sequence ID" value="GBM54193.1"/>
    <property type="molecule type" value="Genomic_DNA"/>
</dbReference>
<comment type="caution">
    <text evidence="2">The sequence shown here is derived from an EMBL/GenBank/DDBJ whole genome shotgun (WGS) entry which is preliminary data.</text>
</comment>
<gene>
    <name evidence="2" type="ORF">AVEN_11259_1</name>
</gene>
<evidence type="ECO:0000256" key="1">
    <source>
        <dbReference type="SAM" id="MobiDB-lite"/>
    </source>
</evidence>